<comment type="caution">
    <text evidence="9">The sequence shown here is derived from an EMBL/GenBank/DDBJ whole genome shotgun (WGS) entry which is preliminary data.</text>
</comment>
<keyword evidence="7" id="KW-0472">Membrane</keyword>
<dbReference type="Pfam" id="PF11614">
    <property type="entry name" value="FixG_C"/>
    <property type="match status" value="1"/>
</dbReference>
<dbReference type="InterPro" id="IPR013783">
    <property type="entry name" value="Ig-like_fold"/>
</dbReference>
<protein>
    <submittedName>
        <fullName evidence="9">Cytochrome c oxidase accessory protein CcoG</fullName>
    </submittedName>
</protein>
<feature type="transmembrane region" description="Helical" evidence="7">
    <location>
        <begin position="170"/>
        <end position="187"/>
    </location>
</feature>
<dbReference type="InterPro" id="IPR014116">
    <property type="entry name" value="Cyt_c_oxidase_cbb3_FixG"/>
</dbReference>
<keyword evidence="7" id="KW-1133">Transmembrane helix</keyword>
<dbReference type="PROSITE" id="PS51379">
    <property type="entry name" value="4FE4S_FER_2"/>
    <property type="match status" value="1"/>
</dbReference>
<evidence type="ECO:0000256" key="7">
    <source>
        <dbReference type="SAM" id="Phobius"/>
    </source>
</evidence>
<feature type="domain" description="4Fe-4S ferredoxin-type" evidence="8">
    <location>
        <begin position="266"/>
        <end position="297"/>
    </location>
</feature>
<dbReference type="Proteomes" id="UP001238603">
    <property type="component" value="Unassembled WGS sequence"/>
</dbReference>
<evidence type="ECO:0000256" key="2">
    <source>
        <dbReference type="ARBA" id="ARBA00022485"/>
    </source>
</evidence>
<dbReference type="Pfam" id="PF13746">
    <property type="entry name" value="Fer4_18"/>
    <property type="match status" value="1"/>
</dbReference>
<evidence type="ECO:0000313" key="10">
    <source>
        <dbReference type="Proteomes" id="UP001238603"/>
    </source>
</evidence>
<name>A0ABT7LMI2_9BURK</name>
<accession>A0ABT7LMI2</accession>
<dbReference type="EMBL" id="JASVDS010000006">
    <property type="protein sequence ID" value="MDL5034070.1"/>
    <property type="molecule type" value="Genomic_DNA"/>
</dbReference>
<dbReference type="InterPro" id="IPR009051">
    <property type="entry name" value="Helical_ferredxn"/>
</dbReference>
<feature type="transmembrane region" description="Helical" evidence="7">
    <location>
        <begin position="352"/>
        <end position="370"/>
    </location>
</feature>
<dbReference type="Pfam" id="PF12801">
    <property type="entry name" value="Fer4_5"/>
    <property type="match status" value="1"/>
</dbReference>
<dbReference type="InterPro" id="IPR032879">
    <property type="entry name" value="FixG_C"/>
</dbReference>
<feature type="transmembrane region" description="Helical" evidence="7">
    <location>
        <begin position="98"/>
        <end position="118"/>
    </location>
</feature>
<dbReference type="InterPro" id="IPR017896">
    <property type="entry name" value="4Fe4S_Fe-S-bd"/>
</dbReference>
<proteinExistence type="predicted"/>
<dbReference type="Gene3D" id="1.10.1060.10">
    <property type="entry name" value="Alpha-helical ferredoxin"/>
    <property type="match status" value="1"/>
</dbReference>
<feature type="transmembrane region" description="Helical" evidence="7">
    <location>
        <begin position="49"/>
        <end position="67"/>
    </location>
</feature>
<dbReference type="NCBIfam" id="TIGR02745">
    <property type="entry name" value="ccoG_rdxA_fixG"/>
    <property type="match status" value="1"/>
</dbReference>
<dbReference type="InterPro" id="IPR017900">
    <property type="entry name" value="4Fe4S_Fe_S_CS"/>
</dbReference>
<keyword evidence="7" id="KW-0812">Transmembrane</keyword>
<keyword evidence="4" id="KW-0249">Electron transport</keyword>
<dbReference type="Gene3D" id="2.60.40.10">
    <property type="entry name" value="Immunoglobulins"/>
    <property type="match status" value="1"/>
</dbReference>
<keyword evidence="5" id="KW-0408">Iron</keyword>
<gene>
    <name evidence="9" type="primary">ccoG</name>
    <name evidence="9" type="ORF">QRD43_19380</name>
</gene>
<evidence type="ECO:0000256" key="1">
    <source>
        <dbReference type="ARBA" id="ARBA00022448"/>
    </source>
</evidence>
<sequence>MQAPEPPAAERAARRVIPIQADAAPAGTSLYAAEKKIYPRAVSGRFANWRWALVALTQAFFYGMPWLQWEGRQALLFDLVGGRFYIGALVFYPQDLIYLATLLVFSALLLFFFTALAGRLWCGYACPQTVYTELFLWIERHTEGDRQARMRLDAAPWSVEKLWRKTAKHGGWIALALFTGFSFVGYFSPIRALTEALFAWNLSPWEAFWVLFYAGATYGNAGWLREQMCKYICPYARFQSALIDADSLIITYDARRGEPRGARSRKSAEVLAEGRGDCVDCTLCVQVCPTGIDIRKGLQNECIGCAACIDVCDQVMDKIGAPHGLIRYATENGVAQGLSRAQMWRRTLRPRVLIYGGALAVLGALMLWQLSQRSALLIDVIKDRGVMARQVEDGQIENVYRLQLLNRSERTLHLQFEAEGLPGLRVLGAERVTVDPAAIVSLPVQLRLPAGAVQDSGARRVHLLARDLDHPETPVFQAEASFFVPR</sequence>
<dbReference type="RefSeq" id="WP_285984143.1">
    <property type="nucleotide sequence ID" value="NZ_JASVDS010000006.1"/>
</dbReference>
<keyword evidence="1" id="KW-0813">Transport</keyword>
<evidence type="ECO:0000256" key="5">
    <source>
        <dbReference type="ARBA" id="ARBA00023004"/>
    </source>
</evidence>
<evidence type="ECO:0000259" key="8">
    <source>
        <dbReference type="PROSITE" id="PS51379"/>
    </source>
</evidence>
<evidence type="ECO:0000256" key="3">
    <source>
        <dbReference type="ARBA" id="ARBA00022723"/>
    </source>
</evidence>
<dbReference type="PANTHER" id="PTHR30176:SF3">
    <property type="entry name" value="FERREDOXIN-TYPE PROTEIN NAPH"/>
    <property type="match status" value="1"/>
</dbReference>
<feature type="transmembrane region" description="Helical" evidence="7">
    <location>
        <begin position="207"/>
        <end position="224"/>
    </location>
</feature>
<keyword evidence="2" id="KW-0004">4Fe-4S</keyword>
<dbReference type="SUPFAM" id="SSF54862">
    <property type="entry name" value="4Fe-4S ferredoxins"/>
    <property type="match status" value="1"/>
</dbReference>
<dbReference type="InterPro" id="IPR051684">
    <property type="entry name" value="Electron_Trans/Redox"/>
</dbReference>
<organism evidence="9 10">
    <name type="scientific">Roseateles subflavus</name>
    <dbReference type="NCBI Taxonomy" id="3053353"/>
    <lineage>
        <taxon>Bacteria</taxon>
        <taxon>Pseudomonadati</taxon>
        <taxon>Pseudomonadota</taxon>
        <taxon>Betaproteobacteria</taxon>
        <taxon>Burkholderiales</taxon>
        <taxon>Sphaerotilaceae</taxon>
        <taxon>Roseateles</taxon>
    </lineage>
</organism>
<evidence type="ECO:0000256" key="6">
    <source>
        <dbReference type="ARBA" id="ARBA00023014"/>
    </source>
</evidence>
<keyword evidence="10" id="KW-1185">Reference proteome</keyword>
<evidence type="ECO:0000313" key="9">
    <source>
        <dbReference type="EMBL" id="MDL5034070.1"/>
    </source>
</evidence>
<reference evidence="9 10" key="1">
    <citation type="submission" date="2023-06" db="EMBL/GenBank/DDBJ databases">
        <title>Pelomonas sp. APW6 16S ribosomal RNA gene genome sequencing and assembly.</title>
        <authorList>
            <person name="Woo H."/>
        </authorList>
    </citation>
    <scope>NUCLEOTIDE SEQUENCE [LARGE SCALE GENOMIC DNA]</scope>
    <source>
        <strain evidence="9 10">APW6</strain>
    </source>
</reference>
<dbReference type="PANTHER" id="PTHR30176">
    <property type="entry name" value="FERREDOXIN-TYPE PROTEIN NAPH"/>
    <property type="match status" value="1"/>
</dbReference>
<evidence type="ECO:0000256" key="4">
    <source>
        <dbReference type="ARBA" id="ARBA00022982"/>
    </source>
</evidence>
<keyword evidence="6" id="KW-0411">Iron-sulfur</keyword>
<keyword evidence="3" id="KW-0479">Metal-binding</keyword>
<dbReference type="PROSITE" id="PS00198">
    <property type="entry name" value="4FE4S_FER_1"/>
    <property type="match status" value="1"/>
</dbReference>